<evidence type="ECO:0000256" key="3">
    <source>
        <dbReference type="PROSITE-ProRule" id="PRU00339"/>
    </source>
</evidence>
<dbReference type="PROSITE" id="PS50293">
    <property type="entry name" value="TPR_REGION"/>
    <property type="match status" value="2"/>
</dbReference>
<dbReference type="PANTHER" id="PTHR44943:SF8">
    <property type="entry name" value="TPR REPEAT-CONTAINING PROTEIN MJ0263"/>
    <property type="match status" value="1"/>
</dbReference>
<dbReference type="Pfam" id="PF13432">
    <property type="entry name" value="TPR_16"/>
    <property type="match status" value="2"/>
</dbReference>
<dbReference type="SMART" id="SM00028">
    <property type="entry name" value="TPR"/>
    <property type="match status" value="11"/>
</dbReference>
<name>A0ABY8MH72_9SPIO</name>
<feature type="repeat" description="TPR" evidence="3">
    <location>
        <begin position="474"/>
        <end position="507"/>
    </location>
</feature>
<proteinExistence type="predicted"/>
<dbReference type="InterPro" id="IPR019734">
    <property type="entry name" value="TPR_rpt"/>
</dbReference>
<evidence type="ECO:0000256" key="4">
    <source>
        <dbReference type="SAM" id="MobiDB-lite"/>
    </source>
</evidence>
<gene>
    <name evidence="6" type="ORF">P0082_00255</name>
</gene>
<feature type="compositionally biased region" description="Basic and acidic residues" evidence="4">
    <location>
        <begin position="189"/>
        <end position="212"/>
    </location>
</feature>
<keyword evidence="1" id="KW-0677">Repeat</keyword>
<evidence type="ECO:0000256" key="1">
    <source>
        <dbReference type="ARBA" id="ARBA00022737"/>
    </source>
</evidence>
<keyword evidence="5" id="KW-0812">Transmembrane</keyword>
<feature type="transmembrane region" description="Helical" evidence="5">
    <location>
        <begin position="23"/>
        <end position="44"/>
    </location>
</feature>
<dbReference type="SUPFAM" id="SSF48452">
    <property type="entry name" value="TPR-like"/>
    <property type="match status" value="1"/>
</dbReference>
<dbReference type="Gene3D" id="1.25.40.10">
    <property type="entry name" value="Tetratricopeptide repeat domain"/>
    <property type="match status" value="3"/>
</dbReference>
<reference evidence="6 7" key="1">
    <citation type="submission" date="2023-04" db="EMBL/GenBank/DDBJ databases">
        <title>Spirochaete genome identified in red abalone sample constitutes a novel genus.</title>
        <authorList>
            <person name="Sharma S.P."/>
            <person name="Purcell C.M."/>
            <person name="Hyde J.R."/>
            <person name="Severin A.J."/>
        </authorList>
    </citation>
    <scope>NUCLEOTIDE SEQUENCE [LARGE SCALE GENOMIC DNA]</scope>
    <source>
        <strain evidence="6 7">SP-2023</strain>
    </source>
</reference>
<feature type="region of interest" description="Disordered" evidence="4">
    <location>
        <begin position="106"/>
        <end position="136"/>
    </location>
</feature>
<dbReference type="Pfam" id="PF13181">
    <property type="entry name" value="TPR_8"/>
    <property type="match status" value="1"/>
</dbReference>
<dbReference type="PROSITE" id="PS50005">
    <property type="entry name" value="TPR"/>
    <property type="match status" value="2"/>
</dbReference>
<dbReference type="PANTHER" id="PTHR44943">
    <property type="entry name" value="CELLULOSE SYNTHASE OPERON PROTEIN C"/>
    <property type="match status" value="1"/>
</dbReference>
<accession>A0ABY8MH72</accession>
<dbReference type="RefSeq" id="WP_326927505.1">
    <property type="nucleotide sequence ID" value="NZ_CP123443.1"/>
</dbReference>
<evidence type="ECO:0000256" key="5">
    <source>
        <dbReference type="SAM" id="Phobius"/>
    </source>
</evidence>
<organism evidence="6 7">
    <name type="scientific">Candidatus Haliotispira prima</name>
    <dbReference type="NCBI Taxonomy" id="3034016"/>
    <lineage>
        <taxon>Bacteria</taxon>
        <taxon>Pseudomonadati</taxon>
        <taxon>Spirochaetota</taxon>
        <taxon>Spirochaetia</taxon>
        <taxon>Spirochaetales</taxon>
        <taxon>Spirochaetaceae</taxon>
        <taxon>Candidatus Haliotispira</taxon>
    </lineage>
</organism>
<protein>
    <submittedName>
        <fullName evidence="6">Tetratricopeptide repeat protein</fullName>
    </submittedName>
</protein>
<evidence type="ECO:0000313" key="7">
    <source>
        <dbReference type="Proteomes" id="UP001228690"/>
    </source>
</evidence>
<evidence type="ECO:0000313" key="6">
    <source>
        <dbReference type="EMBL" id="WGK69322.1"/>
    </source>
</evidence>
<dbReference type="InterPro" id="IPR011990">
    <property type="entry name" value="TPR-like_helical_dom_sf"/>
</dbReference>
<sequence length="587" mass="66653">MTNTESESSESEKKSGKEGRRKIVILILLLALFGGMGTGTFLLWRALRNSKNAEGPLQAADHRGLKFLLQKYVDANHYEEAFALLNQALLRNPDDEELQRHLEELLDRKEQADREGGGAAVRDNQRELTDKLSEQNVALQRQRKSLERRFDQLIKEQKTRNLQQPEDRQKDEESILELIDQGQESGNNSREESRAQSEKVAPDRVEDTEPSAKKAANLVYDDIVGRPVDPYDSELAYLRGIALYRQGKYQEAADSFNEYIDGGGKNLRAYYALGLSYKRLSLNDKARQSYQKGIAKGLEHAATYWELSKLELDEGRPGETLEYVKKALSLKYDDSRYLQTKGAALFQLKRYGEAADAYSLADKSSTEAEEKGLINYNKGLSYYNGAWYPEAEAAFNQAVSEDDKKAEYVLGLADAQIAAGKDESARKTLASAAEKFPENIDLLLTQGNIYLRQNQYDQALEVFREAYDRNPEHPKVINNLGLAYMNTGRFDQSRAFFRKAIKGNPDNSMLWFNLALVDVATEQHDAAIDSLEKTVSLNSKMSESYYLLTKAYLAIKYREKAEDTLDRLRRADPRYSKIVELEGLLAR</sequence>
<feature type="compositionally biased region" description="Basic and acidic residues" evidence="4">
    <location>
        <begin position="123"/>
        <end position="133"/>
    </location>
</feature>
<feature type="region of interest" description="Disordered" evidence="4">
    <location>
        <begin position="180"/>
        <end position="212"/>
    </location>
</feature>
<feature type="compositionally biased region" description="Basic and acidic residues" evidence="4">
    <location>
        <begin position="106"/>
        <end position="116"/>
    </location>
</feature>
<feature type="repeat" description="TPR" evidence="3">
    <location>
        <begin position="440"/>
        <end position="473"/>
    </location>
</feature>
<dbReference type="InterPro" id="IPR051685">
    <property type="entry name" value="Ycf3/AcsC/BcsC/TPR_MFPF"/>
</dbReference>
<keyword evidence="7" id="KW-1185">Reference proteome</keyword>
<keyword evidence="5" id="KW-1133">Transmembrane helix</keyword>
<evidence type="ECO:0000256" key="2">
    <source>
        <dbReference type="ARBA" id="ARBA00022803"/>
    </source>
</evidence>
<dbReference type="Pfam" id="PF14559">
    <property type="entry name" value="TPR_19"/>
    <property type="match status" value="1"/>
</dbReference>
<keyword evidence="2 3" id="KW-0802">TPR repeat</keyword>
<dbReference type="Proteomes" id="UP001228690">
    <property type="component" value="Chromosome"/>
</dbReference>
<dbReference type="EMBL" id="CP123443">
    <property type="protein sequence ID" value="WGK69322.1"/>
    <property type="molecule type" value="Genomic_DNA"/>
</dbReference>
<keyword evidence="5" id="KW-0472">Membrane</keyword>